<dbReference type="Gene3D" id="2.40.40.20">
    <property type="match status" value="1"/>
</dbReference>
<dbReference type="SUPFAM" id="SSF50692">
    <property type="entry name" value="ADC-like"/>
    <property type="match status" value="1"/>
</dbReference>
<sequence length="834" mass="91783">MPSPKDSKRSSEDAWLKTACILCECNCGLEVLLDDRQLKKIRGDKEHPGSAGYTCEKPLRLDYYQNGPHRLTSPMRRTATGDYEEIDWGTALDEIAGRLRRVMDEHGGESIFFYGGGGQGNHLGGAYGRSLFAALGARYMSNALAQEKTGEAWVDQQLYGNHTSGDFENTEVAIFIGKNPWQSHGVARARPVLREISRDPDRAIVVIDPRRSETADIADFHLQIRPGTDVWCVSAIVATLVQEDLYDKAFLTERTTGSDEVLRHLRLVDIPAHARRCGVDEELLRTVARRIANAKSAATYEDLGVQQSPNSTLVAYLNKMMWMLTGNFGKPGGVHIHSWMVPITGRWHPVPSEKPIRARRARKTVGQFAMSNGSALIRRGIASAARTSTFGSLAERVATIGLDVFFDAVAVDAARRIADSIGRPDEDGVTPVSGARIQYGLTPCNAIADEILTDHPDRLHAMWIDASNPAHSLAESARFRDAMRALDLTVVIDVAMTETARHADYVLPAASQFEKCEASLFTLHFPHNAFQVRRPLIEPLAGTRDEPWIYAQIIDRLGVVDDSVVDDLTLAARCGRSAFALAFFSSVEARPELAGLVPYLLYRTLGETFDDGEQALALIWGMAQLAAIAQPDAVARAGFGGNGFARGEALFEAIRATYSGVQFTDDRYSDAWGYIQHDDRRIHMAIPELLDEFARLRDTEPPCRPTQYPFILSAGERRAFTANVIIRNPHWRRRDAAGALRINPDDAATLGIETGASVRVVTEAGSAEATVEVSEMMQAGHISLPNGMGVSYPTEDGVETVGVPLNTLTSAARRDKFFGSPWHKYIPARIEVDQ</sequence>
<dbReference type="InterPro" id="IPR050123">
    <property type="entry name" value="Prok_molybdopt-oxidoreductase"/>
</dbReference>
<dbReference type="OrthoDB" id="7376058at2"/>
<dbReference type="Pfam" id="PF04879">
    <property type="entry name" value="Molybdop_Fe4S4"/>
    <property type="match status" value="1"/>
</dbReference>
<dbReference type="InterPro" id="IPR006657">
    <property type="entry name" value="MoPterin_dinucl-bd_dom"/>
</dbReference>
<dbReference type="PANTHER" id="PTHR43105:SF9">
    <property type="entry name" value="NADPH-FE(3+) OXIDOREDUCTASE SUBUNIT ALPHA"/>
    <property type="match status" value="1"/>
</dbReference>
<dbReference type="GO" id="GO:0016020">
    <property type="term" value="C:membrane"/>
    <property type="evidence" value="ECO:0007669"/>
    <property type="project" value="TreeGrafter"/>
</dbReference>
<keyword evidence="2" id="KW-0479">Metal-binding</keyword>
<feature type="domain" description="4Fe-4S Mo/W bis-MGD-type" evidence="6">
    <location>
        <begin position="13"/>
        <end position="69"/>
    </location>
</feature>
<reference evidence="7 8" key="1">
    <citation type="submission" date="2011-12" db="EMBL/GenBank/DDBJ databases">
        <title>Whole genome shotgun sequence of Gordonia effusa NBRC 100432.</title>
        <authorList>
            <person name="Yoshida I."/>
            <person name="Takarada H."/>
            <person name="Hosoyama A."/>
            <person name="Tsuchikane K."/>
            <person name="Katsumata H."/>
            <person name="Yamazaki S."/>
            <person name="Fujita N."/>
        </authorList>
    </citation>
    <scope>NUCLEOTIDE SEQUENCE [LARGE SCALE GENOMIC DNA]</scope>
    <source>
        <strain evidence="7 8">NBRC 100432</strain>
    </source>
</reference>
<evidence type="ECO:0000256" key="1">
    <source>
        <dbReference type="ARBA" id="ARBA00022485"/>
    </source>
</evidence>
<dbReference type="eggNOG" id="COG3383">
    <property type="taxonomic scope" value="Bacteria"/>
</dbReference>
<dbReference type="RefSeq" id="WP_007318985.1">
    <property type="nucleotide sequence ID" value="NZ_BAEH01000092.1"/>
</dbReference>
<comment type="caution">
    <text evidence="7">The sequence shown here is derived from an EMBL/GenBank/DDBJ whole genome shotgun (WGS) entry which is preliminary data.</text>
</comment>
<dbReference type="PROSITE" id="PS00490">
    <property type="entry name" value="MOLYBDOPTERIN_PROK_2"/>
    <property type="match status" value="1"/>
</dbReference>
<evidence type="ECO:0000256" key="2">
    <source>
        <dbReference type="ARBA" id="ARBA00022723"/>
    </source>
</evidence>
<gene>
    <name evidence="7" type="ORF">GOEFS_092_00750</name>
</gene>
<evidence type="ECO:0000256" key="4">
    <source>
        <dbReference type="ARBA" id="ARBA00023004"/>
    </source>
</evidence>
<keyword evidence="8" id="KW-1185">Reference proteome</keyword>
<evidence type="ECO:0000313" key="7">
    <source>
        <dbReference type="EMBL" id="GAB19650.1"/>
    </source>
</evidence>
<accession>H0R3J9</accession>
<dbReference type="STRING" id="1077974.GOEFS_092_00750"/>
<dbReference type="Proteomes" id="UP000035034">
    <property type="component" value="Unassembled WGS sequence"/>
</dbReference>
<dbReference type="GO" id="GO:0046872">
    <property type="term" value="F:metal ion binding"/>
    <property type="evidence" value="ECO:0007669"/>
    <property type="project" value="UniProtKB-KW"/>
</dbReference>
<dbReference type="Gene3D" id="3.40.50.740">
    <property type="match status" value="2"/>
</dbReference>
<dbReference type="eggNOG" id="COG0243">
    <property type="taxonomic scope" value="Bacteria"/>
</dbReference>
<keyword evidence="1" id="KW-0004">4Fe-4S</keyword>
<dbReference type="PROSITE" id="PS51669">
    <property type="entry name" value="4FE4S_MOW_BIS_MGD"/>
    <property type="match status" value="1"/>
</dbReference>
<dbReference type="InterPro" id="IPR006963">
    <property type="entry name" value="Mopterin_OxRdtase_4Fe-4S_dom"/>
</dbReference>
<dbReference type="PANTHER" id="PTHR43105">
    <property type="entry name" value="RESPIRATORY NITRATE REDUCTASE"/>
    <property type="match status" value="1"/>
</dbReference>
<dbReference type="GO" id="GO:0043546">
    <property type="term" value="F:molybdopterin cofactor binding"/>
    <property type="evidence" value="ECO:0007669"/>
    <property type="project" value="InterPro"/>
</dbReference>
<dbReference type="InterPro" id="IPR009010">
    <property type="entry name" value="Asp_de-COase-like_dom_sf"/>
</dbReference>
<dbReference type="Pfam" id="PF00384">
    <property type="entry name" value="Molybdopterin"/>
    <property type="match status" value="1"/>
</dbReference>
<dbReference type="EMBL" id="BAEH01000092">
    <property type="protein sequence ID" value="GAB19650.1"/>
    <property type="molecule type" value="Genomic_DNA"/>
</dbReference>
<evidence type="ECO:0000256" key="5">
    <source>
        <dbReference type="ARBA" id="ARBA00023014"/>
    </source>
</evidence>
<evidence type="ECO:0000313" key="8">
    <source>
        <dbReference type="Proteomes" id="UP000035034"/>
    </source>
</evidence>
<dbReference type="Gene3D" id="2.20.25.90">
    <property type="entry name" value="ADC-like domains"/>
    <property type="match status" value="1"/>
</dbReference>
<dbReference type="Pfam" id="PF01568">
    <property type="entry name" value="Molydop_binding"/>
    <property type="match status" value="1"/>
</dbReference>
<dbReference type="InterPro" id="IPR006656">
    <property type="entry name" value="Mopterin_OxRdtase"/>
</dbReference>
<keyword evidence="3" id="KW-0560">Oxidoreductase</keyword>
<name>H0R3J9_9ACTN</name>
<keyword evidence="5" id="KW-0411">Iron-sulfur</keyword>
<organism evidence="7 8">
    <name type="scientific">Gordonia effusa NBRC 100432</name>
    <dbReference type="NCBI Taxonomy" id="1077974"/>
    <lineage>
        <taxon>Bacteria</taxon>
        <taxon>Bacillati</taxon>
        <taxon>Actinomycetota</taxon>
        <taxon>Actinomycetes</taxon>
        <taxon>Mycobacteriales</taxon>
        <taxon>Gordoniaceae</taxon>
        <taxon>Gordonia</taxon>
    </lineage>
</organism>
<evidence type="ECO:0000259" key="6">
    <source>
        <dbReference type="PROSITE" id="PS51669"/>
    </source>
</evidence>
<dbReference type="InterPro" id="IPR006655">
    <property type="entry name" value="Mopterin_OxRdtase_prok_CS"/>
</dbReference>
<proteinExistence type="predicted"/>
<dbReference type="GO" id="GO:0016491">
    <property type="term" value="F:oxidoreductase activity"/>
    <property type="evidence" value="ECO:0007669"/>
    <property type="project" value="UniProtKB-KW"/>
</dbReference>
<keyword evidence="4" id="KW-0408">Iron</keyword>
<dbReference type="AlphaFoldDB" id="H0R3J9"/>
<evidence type="ECO:0000256" key="3">
    <source>
        <dbReference type="ARBA" id="ARBA00023002"/>
    </source>
</evidence>
<dbReference type="SMART" id="SM00926">
    <property type="entry name" value="Molybdop_Fe4S4"/>
    <property type="match status" value="1"/>
</dbReference>
<protein>
    <submittedName>
        <fullName evidence="7">Putative oxidoreductase</fullName>
    </submittedName>
</protein>
<dbReference type="SUPFAM" id="SSF53706">
    <property type="entry name" value="Formate dehydrogenase/DMSO reductase, domains 1-3"/>
    <property type="match status" value="1"/>
</dbReference>
<dbReference type="Gene3D" id="3.40.228.10">
    <property type="entry name" value="Dimethylsulfoxide Reductase, domain 2"/>
    <property type="match status" value="1"/>
</dbReference>
<dbReference type="GO" id="GO:0051539">
    <property type="term" value="F:4 iron, 4 sulfur cluster binding"/>
    <property type="evidence" value="ECO:0007669"/>
    <property type="project" value="UniProtKB-KW"/>
</dbReference>